<dbReference type="GeneID" id="5979197"/>
<accession>Q0U860</accession>
<organism evidence="1 2">
    <name type="scientific">Phaeosphaeria nodorum (strain SN15 / ATCC MYA-4574 / FGSC 10173)</name>
    <name type="common">Glume blotch fungus</name>
    <name type="synonym">Parastagonospora nodorum</name>
    <dbReference type="NCBI Taxonomy" id="321614"/>
    <lineage>
        <taxon>Eukaryota</taxon>
        <taxon>Fungi</taxon>
        <taxon>Dikarya</taxon>
        <taxon>Ascomycota</taxon>
        <taxon>Pezizomycotina</taxon>
        <taxon>Dothideomycetes</taxon>
        <taxon>Pleosporomycetidae</taxon>
        <taxon>Pleosporales</taxon>
        <taxon>Pleosporineae</taxon>
        <taxon>Phaeosphaeriaceae</taxon>
        <taxon>Parastagonospora</taxon>
    </lineage>
</organism>
<protein>
    <submittedName>
        <fullName evidence="1">Uncharacterized protein</fullName>
    </submittedName>
</protein>
<dbReference type="KEGG" id="pno:SNOG_12054"/>
<sequence>MSLLDMGKLELCRALSCVIAIFLNSFVAAVPSPSSWAISFGSSVTQLSQTMMRIASTSDSE</sequence>
<evidence type="ECO:0000313" key="2">
    <source>
        <dbReference type="Proteomes" id="UP000001055"/>
    </source>
</evidence>
<evidence type="ECO:0000313" key="1">
    <source>
        <dbReference type="EMBL" id="EAT80466.1"/>
    </source>
</evidence>
<reference evidence="2" key="1">
    <citation type="journal article" date="2007" name="Plant Cell">
        <title>Dothideomycete-plant interactions illuminated by genome sequencing and EST analysis of the wheat pathogen Stagonospora nodorum.</title>
        <authorList>
            <person name="Hane J.K."/>
            <person name="Lowe R.G."/>
            <person name="Solomon P.S."/>
            <person name="Tan K.C."/>
            <person name="Schoch C.L."/>
            <person name="Spatafora J.W."/>
            <person name="Crous P.W."/>
            <person name="Kodira C."/>
            <person name="Birren B.W."/>
            <person name="Galagan J.E."/>
            <person name="Torriani S.F."/>
            <person name="McDonald B.A."/>
            <person name="Oliver R.P."/>
        </authorList>
    </citation>
    <scope>NUCLEOTIDE SEQUENCE [LARGE SCALE GENOMIC DNA]</scope>
    <source>
        <strain evidence="2">SN15 / ATCC MYA-4574 / FGSC 10173</strain>
    </source>
</reference>
<name>Q0U860_PHANO</name>
<dbReference type="EMBL" id="CH445345">
    <property type="protein sequence ID" value="EAT80466.1"/>
    <property type="molecule type" value="Genomic_DNA"/>
</dbReference>
<proteinExistence type="predicted"/>
<dbReference type="HOGENOM" id="CLU_2923409_0_0_1"/>
<dbReference type="RefSeq" id="XP_001802287.1">
    <property type="nucleotide sequence ID" value="XM_001802235.1"/>
</dbReference>
<dbReference type="InParanoid" id="Q0U860"/>
<gene>
    <name evidence="1" type="ORF">SNOG_12054</name>
</gene>
<dbReference type="AlphaFoldDB" id="Q0U860"/>
<dbReference type="Proteomes" id="UP000001055">
    <property type="component" value="Unassembled WGS sequence"/>
</dbReference>